<keyword evidence="3" id="KW-1185">Reference proteome</keyword>
<dbReference type="EMBL" id="CABPRJ010001440">
    <property type="protein sequence ID" value="VVC36999.1"/>
    <property type="molecule type" value="Genomic_DNA"/>
</dbReference>
<dbReference type="OrthoDB" id="6595888at2759"/>
<name>A0A5E4MXG8_9HEMI</name>
<evidence type="ECO:0000313" key="3">
    <source>
        <dbReference type="Proteomes" id="UP000325440"/>
    </source>
</evidence>
<evidence type="ECO:0000256" key="1">
    <source>
        <dbReference type="SAM" id="SignalP"/>
    </source>
</evidence>
<organism evidence="2 3">
    <name type="scientific">Cinara cedri</name>
    <dbReference type="NCBI Taxonomy" id="506608"/>
    <lineage>
        <taxon>Eukaryota</taxon>
        <taxon>Metazoa</taxon>
        <taxon>Ecdysozoa</taxon>
        <taxon>Arthropoda</taxon>
        <taxon>Hexapoda</taxon>
        <taxon>Insecta</taxon>
        <taxon>Pterygota</taxon>
        <taxon>Neoptera</taxon>
        <taxon>Paraneoptera</taxon>
        <taxon>Hemiptera</taxon>
        <taxon>Sternorrhyncha</taxon>
        <taxon>Aphidomorpha</taxon>
        <taxon>Aphidoidea</taxon>
        <taxon>Aphididae</taxon>
        <taxon>Lachninae</taxon>
        <taxon>Cinara</taxon>
    </lineage>
</organism>
<reference evidence="2 3" key="1">
    <citation type="submission" date="2019-08" db="EMBL/GenBank/DDBJ databases">
        <authorList>
            <person name="Alioto T."/>
            <person name="Alioto T."/>
            <person name="Gomez Garrido J."/>
        </authorList>
    </citation>
    <scope>NUCLEOTIDE SEQUENCE [LARGE SCALE GENOMIC DNA]</scope>
</reference>
<proteinExistence type="predicted"/>
<dbReference type="AlphaFoldDB" id="A0A5E4MXG8"/>
<feature type="signal peptide" evidence="1">
    <location>
        <begin position="1"/>
        <end position="19"/>
    </location>
</feature>
<evidence type="ECO:0000313" key="2">
    <source>
        <dbReference type="EMBL" id="VVC36999.1"/>
    </source>
</evidence>
<keyword evidence="1" id="KW-0732">Signal</keyword>
<protein>
    <submittedName>
        <fullName evidence="2">Uncharacterized protein</fullName>
    </submittedName>
</protein>
<gene>
    <name evidence="2" type="ORF">CINCED_3A002214</name>
</gene>
<feature type="chain" id="PRO_5022900706" evidence="1">
    <location>
        <begin position="20"/>
        <end position="217"/>
    </location>
</feature>
<dbReference type="Proteomes" id="UP000325440">
    <property type="component" value="Unassembled WGS sequence"/>
</dbReference>
<sequence length="217" mass="25890">MNKIILSVTLGVVFFLALAHSNANVCTIFENNLNGYRKPSQELVTISNDTDQCKFTPLNNYYIRDTYRTRNLNIRSESRKVRVDGKEQERRLWLRVDDTRKVRLTRSTSLPNIRREHVRNARERDIDFRGIERNDKRFLKYRSDERTFRREVRDGRYERQTSRDNINARRTTNNRENDMVAVNDKETSTEWPFSNFVQSAIGVLGLYYFGKHNKNTK</sequence>
<accession>A0A5E4MXG8</accession>